<dbReference type="RefSeq" id="WP_202011808.1">
    <property type="nucleotide sequence ID" value="NZ_JAERRB010000005.1"/>
</dbReference>
<keyword evidence="1" id="KW-1133">Transmembrane helix</keyword>
<feature type="domain" description="FecR protein" evidence="2">
    <location>
        <begin position="120"/>
        <end position="209"/>
    </location>
</feature>
<keyword evidence="1" id="KW-0472">Membrane</keyword>
<dbReference type="InterPro" id="IPR006860">
    <property type="entry name" value="FecR"/>
</dbReference>
<dbReference type="PANTHER" id="PTHR30273:SF2">
    <property type="entry name" value="PROTEIN FECR"/>
    <property type="match status" value="1"/>
</dbReference>
<evidence type="ECO:0000256" key="1">
    <source>
        <dbReference type="SAM" id="Phobius"/>
    </source>
</evidence>
<dbReference type="Gene3D" id="3.55.50.30">
    <property type="match status" value="1"/>
</dbReference>
<dbReference type="Proteomes" id="UP000613030">
    <property type="component" value="Unassembled WGS sequence"/>
</dbReference>
<name>A0ABS1KU42_9BACT</name>
<proteinExistence type="predicted"/>
<feature type="domain" description="Protein FecR C-terminal" evidence="3">
    <location>
        <begin position="268"/>
        <end position="334"/>
    </location>
</feature>
<organism evidence="4 5">
    <name type="scientific">Chryseolinea lacunae</name>
    <dbReference type="NCBI Taxonomy" id="2801331"/>
    <lineage>
        <taxon>Bacteria</taxon>
        <taxon>Pseudomonadati</taxon>
        <taxon>Bacteroidota</taxon>
        <taxon>Cytophagia</taxon>
        <taxon>Cytophagales</taxon>
        <taxon>Fulvivirgaceae</taxon>
        <taxon>Chryseolinea</taxon>
    </lineage>
</organism>
<dbReference type="Pfam" id="PF16344">
    <property type="entry name" value="FecR_C"/>
    <property type="match status" value="1"/>
</dbReference>
<evidence type="ECO:0000313" key="5">
    <source>
        <dbReference type="Proteomes" id="UP000613030"/>
    </source>
</evidence>
<keyword evidence="1" id="KW-0812">Transmembrane</keyword>
<gene>
    <name evidence="4" type="ORF">JI741_17345</name>
</gene>
<comment type="caution">
    <text evidence="4">The sequence shown here is derived from an EMBL/GenBank/DDBJ whole genome shotgun (WGS) entry which is preliminary data.</text>
</comment>
<dbReference type="InterPro" id="IPR012373">
    <property type="entry name" value="Ferrdict_sens_TM"/>
</dbReference>
<sequence>MSREAFHRLLERYQEGKCSEAEKRIVEQWYGLLDDEELEGPDAHELNRMDERLWTALQSRMGKETPVVPAKVRTLWPALAIAASLIGILCVVAYVVRVPAIEPAFVATVQRDIVERTNESQSPLEIVLKDGSKVTLQPGASLTYPVAFTGAKREVTLRGEAFFQVAKDRTKPFYVFSDNLITQVVGTSFTIKANGANKQSEVSVTSGKVIVVRNEKARFIQRILPLEKSIALTPNQRVVYLPDTEELNVSLVAVPKPVTEEVVAVDVNFAAESVAEVFDRLARTYNIPMSLEQATITHCTFTGDLTGLDVYTSLDLVCRSVSATYAVQETSIVIRGGHCNP</sequence>
<feature type="transmembrane region" description="Helical" evidence="1">
    <location>
        <begin position="75"/>
        <end position="96"/>
    </location>
</feature>
<dbReference type="Gene3D" id="2.60.120.1440">
    <property type="match status" value="1"/>
</dbReference>
<evidence type="ECO:0000259" key="3">
    <source>
        <dbReference type="Pfam" id="PF16344"/>
    </source>
</evidence>
<reference evidence="4 5" key="1">
    <citation type="submission" date="2021-01" db="EMBL/GenBank/DDBJ databases">
        <title>Chryseolinea sp. Jin1 Genome sequencing and assembly.</title>
        <authorList>
            <person name="Kim I."/>
        </authorList>
    </citation>
    <scope>NUCLEOTIDE SEQUENCE [LARGE SCALE GENOMIC DNA]</scope>
    <source>
        <strain evidence="4 5">Jin1</strain>
    </source>
</reference>
<keyword evidence="5" id="KW-1185">Reference proteome</keyword>
<dbReference type="EMBL" id="JAERRB010000005">
    <property type="protein sequence ID" value="MBL0742998.1"/>
    <property type="molecule type" value="Genomic_DNA"/>
</dbReference>
<evidence type="ECO:0000259" key="2">
    <source>
        <dbReference type="Pfam" id="PF04773"/>
    </source>
</evidence>
<dbReference type="InterPro" id="IPR032508">
    <property type="entry name" value="FecR_C"/>
</dbReference>
<dbReference type="Pfam" id="PF04773">
    <property type="entry name" value="FecR"/>
    <property type="match status" value="1"/>
</dbReference>
<evidence type="ECO:0000313" key="4">
    <source>
        <dbReference type="EMBL" id="MBL0742998.1"/>
    </source>
</evidence>
<dbReference type="PIRSF" id="PIRSF018266">
    <property type="entry name" value="FecR"/>
    <property type="match status" value="1"/>
</dbReference>
<dbReference type="PANTHER" id="PTHR30273">
    <property type="entry name" value="PERIPLASMIC SIGNAL SENSOR AND SIGMA FACTOR ACTIVATOR FECR-RELATED"/>
    <property type="match status" value="1"/>
</dbReference>
<protein>
    <submittedName>
        <fullName evidence="4">FecR family protein</fullName>
    </submittedName>
</protein>
<accession>A0ABS1KU42</accession>